<evidence type="ECO:0000313" key="8">
    <source>
        <dbReference type="EMBL" id="KJH50083.1"/>
    </source>
</evidence>
<protein>
    <recommendedName>
        <fullName evidence="2">phosphoribosylformylglycinamidine cyclo-ligase</fullName>
        <ecNumber evidence="2">6.3.3.1</ecNumber>
    </recommendedName>
</protein>
<feature type="compositionally biased region" description="Polar residues" evidence="6">
    <location>
        <begin position="13"/>
        <end position="30"/>
    </location>
</feature>
<evidence type="ECO:0000256" key="2">
    <source>
        <dbReference type="ARBA" id="ARBA00013047"/>
    </source>
</evidence>
<gene>
    <name evidence="8" type="ORF">DICVIV_03805</name>
</gene>
<dbReference type="InterPro" id="IPR004733">
    <property type="entry name" value="PurM_cligase"/>
</dbReference>
<dbReference type="GO" id="GO:0005524">
    <property type="term" value="F:ATP binding"/>
    <property type="evidence" value="ECO:0007669"/>
    <property type="project" value="UniProtKB-KW"/>
</dbReference>
<dbReference type="InterPro" id="IPR036676">
    <property type="entry name" value="PurM-like_C_sf"/>
</dbReference>
<keyword evidence="9" id="KW-1185">Reference proteome</keyword>
<dbReference type="OrthoDB" id="2018833at2759"/>
<dbReference type="SUPFAM" id="SSF56042">
    <property type="entry name" value="PurM C-terminal domain-like"/>
    <property type="match status" value="1"/>
</dbReference>
<organism evidence="8 9">
    <name type="scientific">Dictyocaulus viviparus</name>
    <name type="common">Bovine lungworm</name>
    <dbReference type="NCBI Taxonomy" id="29172"/>
    <lineage>
        <taxon>Eukaryota</taxon>
        <taxon>Metazoa</taxon>
        <taxon>Ecdysozoa</taxon>
        <taxon>Nematoda</taxon>
        <taxon>Chromadorea</taxon>
        <taxon>Rhabditida</taxon>
        <taxon>Rhabditina</taxon>
        <taxon>Rhabditomorpha</taxon>
        <taxon>Strongyloidea</taxon>
        <taxon>Metastrongylidae</taxon>
        <taxon>Dictyocaulus</taxon>
    </lineage>
</organism>
<name>A0A0D8XZI9_DICVI</name>
<dbReference type="GO" id="GO:0004641">
    <property type="term" value="F:phosphoribosylformylglycinamidine cyclo-ligase activity"/>
    <property type="evidence" value="ECO:0007669"/>
    <property type="project" value="UniProtKB-EC"/>
</dbReference>
<evidence type="ECO:0000313" key="9">
    <source>
        <dbReference type="Proteomes" id="UP000053766"/>
    </source>
</evidence>
<dbReference type="AlphaFoldDB" id="A0A0D8XZI9"/>
<keyword evidence="4" id="KW-0547">Nucleotide-binding</keyword>
<keyword evidence="3" id="KW-0436">Ligase</keyword>
<dbReference type="STRING" id="29172.A0A0D8XZI9"/>
<comment type="pathway">
    <text evidence="1">Purine metabolism; IMP biosynthesis via de novo pathway; 5-amino-1-(5-phospho-D-ribosyl)imidazole from N(2)-formyl-N(1)-(5-phospho-D-ribosyl)glycinamide: step 2/2.</text>
</comment>
<accession>A0A0D8XZI9</accession>
<proteinExistence type="predicted"/>
<keyword evidence="5" id="KW-0067">ATP-binding</keyword>
<dbReference type="Gene3D" id="3.90.650.10">
    <property type="entry name" value="PurM-like C-terminal domain"/>
    <property type="match status" value="1"/>
</dbReference>
<evidence type="ECO:0000256" key="6">
    <source>
        <dbReference type="SAM" id="MobiDB-lite"/>
    </source>
</evidence>
<dbReference type="EMBL" id="KN716216">
    <property type="protein sequence ID" value="KJH50083.1"/>
    <property type="molecule type" value="Genomic_DNA"/>
</dbReference>
<dbReference type="GO" id="GO:0046084">
    <property type="term" value="P:adenine biosynthetic process"/>
    <property type="evidence" value="ECO:0007669"/>
    <property type="project" value="TreeGrafter"/>
</dbReference>
<dbReference type="GO" id="GO:0005829">
    <property type="term" value="C:cytosol"/>
    <property type="evidence" value="ECO:0007669"/>
    <property type="project" value="TreeGrafter"/>
</dbReference>
<evidence type="ECO:0000256" key="1">
    <source>
        <dbReference type="ARBA" id="ARBA00004686"/>
    </source>
</evidence>
<dbReference type="EC" id="6.3.3.1" evidence="2"/>
<dbReference type="UniPathway" id="UPA00074">
    <property type="reaction ID" value="UER00129"/>
</dbReference>
<dbReference type="GO" id="GO:0004637">
    <property type="term" value="F:phosphoribosylamine-glycine ligase activity"/>
    <property type="evidence" value="ECO:0007669"/>
    <property type="project" value="TreeGrafter"/>
</dbReference>
<dbReference type="GO" id="GO:0006189">
    <property type="term" value="P:'de novo' IMP biosynthetic process"/>
    <property type="evidence" value="ECO:0007669"/>
    <property type="project" value="UniProtKB-UniPathway"/>
</dbReference>
<dbReference type="PANTHER" id="PTHR10520:SF12">
    <property type="entry name" value="TRIFUNCTIONAL PURINE BIOSYNTHETIC PROTEIN ADENOSINE-3"/>
    <property type="match status" value="1"/>
</dbReference>
<feature type="region of interest" description="Disordered" evidence="6">
    <location>
        <begin position="1"/>
        <end position="33"/>
    </location>
</feature>
<evidence type="ECO:0000259" key="7">
    <source>
        <dbReference type="Pfam" id="PF02769"/>
    </source>
</evidence>
<dbReference type="Proteomes" id="UP000053766">
    <property type="component" value="Unassembled WGS sequence"/>
</dbReference>
<evidence type="ECO:0000256" key="5">
    <source>
        <dbReference type="ARBA" id="ARBA00022840"/>
    </source>
</evidence>
<reference evidence="9" key="2">
    <citation type="journal article" date="2016" name="Sci. Rep.">
        <title>Dictyocaulus viviparus genome, variome and transcriptome elucidate lungworm biology and support future intervention.</title>
        <authorList>
            <person name="McNulty S.N."/>
            <person name="Strube C."/>
            <person name="Rosa B.A."/>
            <person name="Martin J.C."/>
            <person name="Tyagi R."/>
            <person name="Choi Y.J."/>
            <person name="Wang Q."/>
            <person name="Hallsworth Pepin K."/>
            <person name="Zhang X."/>
            <person name="Ozersky P."/>
            <person name="Wilson R.K."/>
            <person name="Sternberg P.W."/>
            <person name="Gasser R.B."/>
            <person name="Mitreva M."/>
        </authorList>
    </citation>
    <scope>NUCLEOTIDE SEQUENCE [LARGE SCALE GENOMIC DNA]</scope>
    <source>
        <strain evidence="9">HannoverDv2000</strain>
    </source>
</reference>
<feature type="domain" description="PurM-like C-terminal" evidence="7">
    <location>
        <begin position="51"/>
        <end position="122"/>
    </location>
</feature>
<dbReference type="InterPro" id="IPR010918">
    <property type="entry name" value="PurM-like_C_dom"/>
</dbReference>
<evidence type="ECO:0000256" key="4">
    <source>
        <dbReference type="ARBA" id="ARBA00022741"/>
    </source>
</evidence>
<evidence type="ECO:0000256" key="3">
    <source>
        <dbReference type="ARBA" id="ARBA00022598"/>
    </source>
</evidence>
<dbReference type="PANTHER" id="PTHR10520">
    <property type="entry name" value="TRIFUNCTIONAL PURINE BIOSYNTHETIC PROTEIN ADENOSINE-3-RELATED"/>
    <property type="match status" value="1"/>
</dbReference>
<sequence>MAASRKNDCENASGVSRNAQCQPSRGQRSTLPIGYERKSEPQYTCAPSNTSTTKGEVLLTPTRLYVRSLLPILKGGFVKGCAHITGGGIKENAIRVLDPNSFFALEVDLASWEKPEIFNWLCAMGPVETKTMLPNKVLHELRGPKGVDEFC</sequence>
<reference evidence="8 9" key="1">
    <citation type="submission" date="2013-11" db="EMBL/GenBank/DDBJ databases">
        <title>Draft genome of the bovine lungworm Dictyocaulus viviparus.</title>
        <authorList>
            <person name="Mitreva M."/>
        </authorList>
    </citation>
    <scope>NUCLEOTIDE SEQUENCE [LARGE SCALE GENOMIC DNA]</scope>
    <source>
        <strain evidence="8 9">HannoverDv2000</strain>
    </source>
</reference>
<dbReference type="Pfam" id="PF02769">
    <property type="entry name" value="AIRS_C"/>
    <property type="match status" value="1"/>
</dbReference>